<dbReference type="SUPFAM" id="SSF53649">
    <property type="entry name" value="Alkaline phosphatase-like"/>
    <property type="match status" value="1"/>
</dbReference>
<organism evidence="3">
    <name type="scientific">hydrothermal vent metagenome</name>
    <dbReference type="NCBI Taxonomy" id="652676"/>
    <lineage>
        <taxon>unclassified sequences</taxon>
        <taxon>metagenomes</taxon>
        <taxon>ecological metagenomes</taxon>
    </lineage>
</organism>
<gene>
    <name evidence="3" type="ORF">MNBD_NITROSPINAE02-307</name>
</gene>
<accession>A0A3B1BVD3</accession>
<keyword evidence="1" id="KW-0472">Membrane</keyword>
<proteinExistence type="predicted"/>
<dbReference type="Pfam" id="PF00884">
    <property type="entry name" value="Sulfatase"/>
    <property type="match status" value="1"/>
</dbReference>
<evidence type="ECO:0000256" key="1">
    <source>
        <dbReference type="SAM" id="Phobius"/>
    </source>
</evidence>
<dbReference type="InterPro" id="IPR017850">
    <property type="entry name" value="Alkaline_phosphatase_core_sf"/>
</dbReference>
<protein>
    <recommendedName>
        <fullName evidence="2">Sulfatase N-terminal domain-containing protein</fullName>
    </recommendedName>
</protein>
<dbReference type="AlphaFoldDB" id="A0A3B1BVD3"/>
<feature type="transmembrane region" description="Helical" evidence="1">
    <location>
        <begin position="128"/>
        <end position="146"/>
    </location>
</feature>
<dbReference type="Gene3D" id="3.40.720.10">
    <property type="entry name" value="Alkaline Phosphatase, subunit A"/>
    <property type="match status" value="1"/>
</dbReference>
<keyword evidence="1" id="KW-1133">Transmembrane helix</keyword>
<name>A0A3B1BVD3_9ZZZZ</name>
<sequence>MKGSIVLHPFLFAAFPAMFLLSNSRGQAGYVGALMPLGVSLLFGLIIFSLAKYIFKDRMKAGLMASGVIILVFSYGHALNMAQNAPMPGDLLVRHRHLMPIWFLLLIALAFIGKMIRGELLVKMTRLLNVIAAILVAVNILSVASFEIKQAARVREAEKARVENVSAHAKAHTAPGASQSLPDIYYLIFDRYGNRSVLKEFFDYDNSELISFLQNKGFHVVGNARANYPRTAHSLASSLNMKYINYLADTMGENSSDWRPLYDMLRDFEVARILKSNGYKLAHFGSWWEPTRFNRSFDLNVNPSSFSMPEFSRVLFSTTVFFPFIDYQTSSKDQWRRVLYKFRKLAEIPDSPGSTFAFAHMLIPHPPFVFDSNGDFLPNETTRKRSREENYVNQLIFLNKKIMELVETLMAKSETPPVIIIQADEGPFTKRFLVEKKKFNWEKATDREVSEKIGILNAIYIPGVSHDVFHQDITPVNTFRILFNHLFKAQLPLLPDESYMFKDGEHIYKFFNVTKRVEYK</sequence>
<feature type="transmembrane region" description="Helical" evidence="1">
    <location>
        <begin position="62"/>
        <end position="79"/>
    </location>
</feature>
<reference evidence="3" key="1">
    <citation type="submission" date="2018-06" db="EMBL/GenBank/DDBJ databases">
        <authorList>
            <person name="Zhirakovskaya E."/>
        </authorList>
    </citation>
    <scope>NUCLEOTIDE SEQUENCE</scope>
</reference>
<evidence type="ECO:0000259" key="2">
    <source>
        <dbReference type="Pfam" id="PF00884"/>
    </source>
</evidence>
<dbReference type="EMBL" id="UOGE01000004">
    <property type="protein sequence ID" value="VAX16203.1"/>
    <property type="molecule type" value="Genomic_DNA"/>
</dbReference>
<feature type="transmembrane region" description="Helical" evidence="1">
    <location>
        <begin position="99"/>
        <end position="116"/>
    </location>
</feature>
<keyword evidence="1" id="KW-0812">Transmembrane</keyword>
<dbReference type="InterPro" id="IPR000917">
    <property type="entry name" value="Sulfatase_N"/>
</dbReference>
<feature type="domain" description="Sulfatase N-terminal" evidence="2">
    <location>
        <begin position="225"/>
        <end position="441"/>
    </location>
</feature>
<feature type="transmembrane region" description="Helical" evidence="1">
    <location>
        <begin position="36"/>
        <end position="55"/>
    </location>
</feature>
<evidence type="ECO:0000313" key="3">
    <source>
        <dbReference type="EMBL" id="VAX16203.1"/>
    </source>
</evidence>